<reference evidence="1" key="1">
    <citation type="journal article" date="2016" name="Genome Announc.">
        <title>Draft Genome Sequence of the Syntrophic Lactate-Degrading Bacterium Tepidanaerobacter syntrophicus JLT.</title>
        <authorList>
            <person name="Matsuura N."/>
            <person name="Ohashi A."/>
            <person name="Tourlousse D.M."/>
            <person name="Sekiguchi Y."/>
        </authorList>
    </citation>
    <scope>NUCLEOTIDE SEQUENCE [LARGE SCALE GENOMIC DNA]</scope>
    <source>
        <strain evidence="1">JL</strain>
    </source>
</reference>
<accession>A0A0U9HFQ5</accession>
<name>A0A0U9HFQ5_9FIRM</name>
<dbReference type="InterPro" id="IPR036614">
    <property type="entry name" value="RusA-like_sf"/>
</dbReference>
<organism evidence="1">
    <name type="scientific">Tepidanaerobacter syntrophicus</name>
    <dbReference type="NCBI Taxonomy" id="224999"/>
    <lineage>
        <taxon>Bacteria</taxon>
        <taxon>Bacillati</taxon>
        <taxon>Bacillota</taxon>
        <taxon>Clostridia</taxon>
        <taxon>Thermosediminibacterales</taxon>
        <taxon>Tepidanaerobacteraceae</taxon>
        <taxon>Tepidanaerobacter</taxon>
    </lineage>
</organism>
<dbReference type="OrthoDB" id="2375410at2"/>
<dbReference type="GO" id="GO:0006281">
    <property type="term" value="P:DNA repair"/>
    <property type="evidence" value="ECO:0007669"/>
    <property type="project" value="InterPro"/>
</dbReference>
<dbReference type="Gene3D" id="3.30.1330.70">
    <property type="entry name" value="Holliday junction resolvase RusA"/>
    <property type="match status" value="1"/>
</dbReference>
<dbReference type="RefSeq" id="WP_114272607.1">
    <property type="nucleotide sequence ID" value="NZ_DF977001.1"/>
</dbReference>
<proteinExistence type="predicted"/>
<keyword evidence="2" id="KW-1185">Reference proteome</keyword>
<dbReference type="Proteomes" id="UP000062160">
    <property type="component" value="Unassembled WGS sequence"/>
</dbReference>
<gene>
    <name evidence="1" type="ORF">TSYNT_7371</name>
</gene>
<evidence type="ECO:0000313" key="1">
    <source>
        <dbReference type="EMBL" id="GAQ25350.1"/>
    </source>
</evidence>
<dbReference type="AlphaFoldDB" id="A0A0U9HFQ5"/>
<sequence length="147" mass="17090">MRSNFVNGKNVQGGLIKWWDIKIKNALDNMQLIDEKFPFEAFDKAVAVIKFTFTADILRDIDNFAIKYIIDSLEKNKVIIDDNKDVLESMMPILATGGEQGIEVFVTDDNSLLKTIHFFYGKYKSKFEHLEEMKKNPLSPEEFFDLR</sequence>
<dbReference type="EMBL" id="DF977001">
    <property type="protein sequence ID" value="GAQ25350.1"/>
    <property type="molecule type" value="Genomic_DNA"/>
</dbReference>
<protein>
    <submittedName>
        <fullName evidence="1">Uncharacterized protein</fullName>
    </submittedName>
</protein>
<dbReference type="GO" id="GO:0006310">
    <property type="term" value="P:DNA recombination"/>
    <property type="evidence" value="ECO:0007669"/>
    <property type="project" value="InterPro"/>
</dbReference>
<evidence type="ECO:0000313" key="2">
    <source>
        <dbReference type="Proteomes" id="UP000062160"/>
    </source>
</evidence>
<dbReference type="GO" id="GO:0000287">
    <property type="term" value="F:magnesium ion binding"/>
    <property type="evidence" value="ECO:0007669"/>
    <property type="project" value="InterPro"/>
</dbReference>
<dbReference type="STRING" id="224999.GCA_001485475_01366"/>
<dbReference type="SUPFAM" id="SSF103084">
    <property type="entry name" value="Holliday junction resolvase RusA"/>
    <property type="match status" value="1"/>
</dbReference>